<feature type="domain" description="Exostosin GT47" evidence="1">
    <location>
        <begin position="122"/>
        <end position="165"/>
    </location>
</feature>
<sequence length="214" mass="26239">MTYYNFMKQQKMWYKESHKENGLDMKEINDDYSIYPKRIYKNINLDNPKIYDFVFLGSYKFDKETILNRKWIIPFIDKNFNDSSYLQFTDHKTRKNYLPLGSFDYTLKKNGLVPKEMQENKRDIFDENYYDIMSKSKFCLCPAGDSIWSMRFYDSIMSKSIPIVNHYDETYRSLAESKLDYKYYLVSDNEFVYIEDWVNHNYELFLKYHTLEYL</sequence>
<proteinExistence type="predicted"/>
<evidence type="ECO:0000313" key="2">
    <source>
        <dbReference type="EMBL" id="QDY52153.1"/>
    </source>
</evidence>
<name>A0A5B8HWL0_9VIRU</name>
<dbReference type="EMBL" id="MK250088">
    <property type="protein sequence ID" value="QDY52153.1"/>
    <property type="molecule type" value="Genomic_DNA"/>
</dbReference>
<protein>
    <submittedName>
        <fullName evidence="2">Exostosin family</fullName>
    </submittedName>
</protein>
<gene>
    <name evidence="2" type="ORF">4_33</name>
</gene>
<accession>A0A5B8HWL0</accession>
<dbReference type="InterPro" id="IPR040911">
    <property type="entry name" value="Exostosin_GT47"/>
</dbReference>
<dbReference type="Pfam" id="PF03016">
    <property type="entry name" value="Exostosin_GT47"/>
    <property type="match status" value="1"/>
</dbReference>
<organism evidence="2">
    <name type="scientific">Mimiviridae sp. ChoanoV1</name>
    <dbReference type="NCBI Taxonomy" id="2596887"/>
    <lineage>
        <taxon>Viruses</taxon>
        <taxon>Varidnaviria</taxon>
        <taxon>Bamfordvirae</taxon>
        <taxon>Nucleocytoviricota</taxon>
        <taxon>Megaviricetes</taxon>
        <taxon>Imitervirales</taxon>
        <taxon>Schizomimiviridae</taxon>
    </lineage>
</organism>
<reference evidence="2" key="1">
    <citation type="submission" date="2018-11" db="EMBL/GenBank/DDBJ databases">
        <title>A distinct lineage of giant viruses engineers rhodopsin photosystems in predatory marine eukaryotes.</title>
        <authorList>
            <person name="Needham D.M."/>
            <person name="Yoshizawa S."/>
            <person name="Hosaka T."/>
            <person name="Poirier C."/>
            <person name="Choi C.-J."/>
            <person name="Hehenberger E."/>
            <person name="Irwin N.A.T."/>
            <person name="Wilken S."/>
            <person name="Yung C.-M."/>
            <person name="Bachy C."/>
            <person name="Kurihara R."/>
            <person name="Nakajima Y."/>
            <person name="Kojima K."/>
            <person name="Kimura-Someya T."/>
            <person name="Leonard G."/>
            <person name="Malmstrom R.R."/>
            <person name="Mende D."/>
            <person name="Olson D.K."/>
            <person name="Sudo Y."/>
            <person name="Sudek S."/>
            <person name="Richards T.A."/>
            <person name="DeLong E.F."/>
            <person name="Keeling P.J."/>
            <person name="Santoro A.E."/>
            <person name="Shirouzu M."/>
            <person name="Iwasaki W."/>
            <person name="Worden A.Z."/>
        </authorList>
    </citation>
    <scope>NUCLEOTIDE SEQUENCE</scope>
</reference>
<evidence type="ECO:0000259" key="1">
    <source>
        <dbReference type="Pfam" id="PF03016"/>
    </source>
</evidence>